<proteinExistence type="predicted"/>
<evidence type="ECO:0000313" key="2">
    <source>
        <dbReference type="Proteomes" id="UP000324091"/>
    </source>
</evidence>
<protein>
    <submittedName>
        <fullName evidence="1">Uncharacterized protein</fullName>
    </submittedName>
</protein>
<comment type="caution">
    <text evidence="1">The sequence shown here is derived from an EMBL/GenBank/DDBJ whole genome shotgun (WGS) entry which is preliminary data.</text>
</comment>
<gene>
    <name evidence="1" type="ORF">D4764_10G0009360</name>
</gene>
<organism evidence="1 2">
    <name type="scientific">Takifugu flavidus</name>
    <name type="common">sansaifugu</name>
    <dbReference type="NCBI Taxonomy" id="433684"/>
    <lineage>
        <taxon>Eukaryota</taxon>
        <taxon>Metazoa</taxon>
        <taxon>Chordata</taxon>
        <taxon>Craniata</taxon>
        <taxon>Vertebrata</taxon>
        <taxon>Euteleostomi</taxon>
        <taxon>Actinopterygii</taxon>
        <taxon>Neopterygii</taxon>
        <taxon>Teleostei</taxon>
        <taxon>Neoteleostei</taxon>
        <taxon>Acanthomorphata</taxon>
        <taxon>Eupercaria</taxon>
        <taxon>Tetraodontiformes</taxon>
        <taxon>Tetradontoidea</taxon>
        <taxon>Tetraodontidae</taxon>
        <taxon>Takifugu</taxon>
    </lineage>
</organism>
<reference evidence="1 2" key="1">
    <citation type="submission" date="2019-04" db="EMBL/GenBank/DDBJ databases">
        <title>Chromosome genome assembly for Takifugu flavidus.</title>
        <authorList>
            <person name="Xiao S."/>
        </authorList>
    </citation>
    <scope>NUCLEOTIDE SEQUENCE [LARGE SCALE GENOMIC DNA]</scope>
    <source>
        <strain evidence="1">HTHZ2018</strain>
        <tissue evidence="1">Muscle</tissue>
    </source>
</reference>
<keyword evidence="2" id="KW-1185">Reference proteome</keyword>
<dbReference type="Proteomes" id="UP000324091">
    <property type="component" value="Chromosome 10"/>
</dbReference>
<sequence>MRQRRASYATICGWIVDAWAMIPSSCIGRAFTKSTLKRNRSVSPI</sequence>
<name>A0A5C6PLW2_9TELE</name>
<dbReference type="EMBL" id="RHFK02000002">
    <property type="protein sequence ID" value="TWW79906.1"/>
    <property type="molecule type" value="Genomic_DNA"/>
</dbReference>
<accession>A0A5C6PLW2</accession>
<evidence type="ECO:0000313" key="1">
    <source>
        <dbReference type="EMBL" id="TWW79906.1"/>
    </source>
</evidence>
<dbReference type="AlphaFoldDB" id="A0A5C6PLW2"/>